<organism evidence="1 2">
    <name type="scientific">Leucogyrophana mollusca</name>
    <dbReference type="NCBI Taxonomy" id="85980"/>
    <lineage>
        <taxon>Eukaryota</taxon>
        <taxon>Fungi</taxon>
        <taxon>Dikarya</taxon>
        <taxon>Basidiomycota</taxon>
        <taxon>Agaricomycotina</taxon>
        <taxon>Agaricomycetes</taxon>
        <taxon>Agaricomycetidae</taxon>
        <taxon>Boletales</taxon>
        <taxon>Boletales incertae sedis</taxon>
        <taxon>Leucogyrophana</taxon>
    </lineage>
</organism>
<accession>A0ACB8BX28</accession>
<name>A0ACB8BX28_9AGAM</name>
<gene>
    <name evidence="1" type="ORF">BV22DRAFT_1125952</name>
</gene>
<dbReference type="EMBL" id="MU266344">
    <property type="protein sequence ID" value="KAH7929183.1"/>
    <property type="molecule type" value="Genomic_DNA"/>
</dbReference>
<comment type="caution">
    <text evidence="1">The sequence shown here is derived from an EMBL/GenBank/DDBJ whole genome shotgun (WGS) entry which is preliminary data.</text>
</comment>
<evidence type="ECO:0000313" key="2">
    <source>
        <dbReference type="Proteomes" id="UP000790709"/>
    </source>
</evidence>
<sequence length="511" mass="55067">MPTTRTAFAGSVWSSPHASKHALLIHGITSSSQTWYSVANSLAARGYHVTAPDLLGHGTARRGTGYTISALAEELQPFVAGVYGADFGGYDLIVGHSLGALVTLAFLSSIPPGKPVRVVLLDPPLEIAPETESYLRGLFADQATSVRTLEQHLSDHPLWTRKDAALEVLGNNLCTSDVTDAIFEQNGHPWSFTYLLNQVPAYVTLKILAADPSLWSLCKVEHAPAFTQVVLGASHSIERECPEAVLKAALDPALDDPSDISTVFAGSVWGSSNATKRALLIHGLTSSSASSWFRIARGLVDQGYFVTAPDYHGHGIAGRGTDYRISALAESLHPFFTNVPTSQGYDVIIGHSLGGLVALSLLPIIGASNKRTRVILVDPPLEQGPALVAHYRKLFVDYVTDVRPMEALLKESPPWTREDAAWHVLSHELCDPQAVDAIFEKNTPWSFGHMLADVPPNVELTVMAADPSLGASFRVEEASAYPHVQTQVVFGSTHLIPKEFPEVIIDVALRG</sequence>
<proteinExistence type="predicted"/>
<evidence type="ECO:0000313" key="1">
    <source>
        <dbReference type="EMBL" id="KAH7929183.1"/>
    </source>
</evidence>
<keyword evidence="2" id="KW-1185">Reference proteome</keyword>
<dbReference type="Proteomes" id="UP000790709">
    <property type="component" value="Unassembled WGS sequence"/>
</dbReference>
<reference evidence="1" key="1">
    <citation type="journal article" date="2021" name="New Phytol.">
        <title>Evolutionary innovations through gain and loss of genes in the ectomycorrhizal Boletales.</title>
        <authorList>
            <person name="Wu G."/>
            <person name="Miyauchi S."/>
            <person name="Morin E."/>
            <person name="Kuo A."/>
            <person name="Drula E."/>
            <person name="Varga T."/>
            <person name="Kohler A."/>
            <person name="Feng B."/>
            <person name="Cao Y."/>
            <person name="Lipzen A."/>
            <person name="Daum C."/>
            <person name="Hundley H."/>
            <person name="Pangilinan J."/>
            <person name="Johnson J."/>
            <person name="Barry K."/>
            <person name="LaButti K."/>
            <person name="Ng V."/>
            <person name="Ahrendt S."/>
            <person name="Min B."/>
            <person name="Choi I.G."/>
            <person name="Park H."/>
            <person name="Plett J.M."/>
            <person name="Magnuson J."/>
            <person name="Spatafora J.W."/>
            <person name="Nagy L.G."/>
            <person name="Henrissat B."/>
            <person name="Grigoriev I.V."/>
            <person name="Yang Z.L."/>
            <person name="Xu J."/>
            <person name="Martin F.M."/>
        </authorList>
    </citation>
    <scope>NUCLEOTIDE SEQUENCE</scope>
    <source>
        <strain evidence="1">KUC20120723A-06</strain>
    </source>
</reference>
<protein>
    <submittedName>
        <fullName evidence="1">Alpha beta-hydrolase</fullName>
    </submittedName>
</protein>